<dbReference type="OrthoDB" id="8562952at2"/>
<evidence type="ECO:0000313" key="4">
    <source>
        <dbReference type="Proteomes" id="UP000188181"/>
    </source>
</evidence>
<dbReference type="RefSeq" id="WP_146683036.1">
    <property type="nucleotide sequence ID" value="NZ_CP019646.1"/>
</dbReference>
<proteinExistence type="predicted"/>
<dbReference type="InterPro" id="IPR027828">
    <property type="entry name" value="DUF4465"/>
</dbReference>
<keyword evidence="1" id="KW-0732">Signal</keyword>
<dbReference type="KEGG" id="pbas:SMSP2_01160"/>
<feature type="chain" id="PRO_5012139806" description="Ice-binding protein C-terminal domain-containing protein" evidence="1">
    <location>
        <begin position="25"/>
        <end position="273"/>
    </location>
</feature>
<feature type="domain" description="Ice-binding protein C-terminal" evidence="2">
    <location>
        <begin position="251"/>
        <end position="272"/>
    </location>
</feature>
<accession>A0A1Q2ME33</accession>
<protein>
    <recommendedName>
        <fullName evidence="2">Ice-binding protein C-terminal domain-containing protein</fullName>
    </recommendedName>
</protein>
<keyword evidence="4" id="KW-1185">Reference proteome</keyword>
<sequence length="273" mass="29443" precursor="true">MNKMNKLTKIFMVLNVITILTATASAVIDLEDVGAALAPESHWVGEAPDALYTPVERTFSSGDAGFNQYLTDWGSMVSWSGFTYSNKTDTTTEGYTNDTSAYAETPGNTYGICYVDGYSGTPEINFNAESVISGVWITNTTYAYLSMLNGDGLAKKFGGDSGNDPDWLKLTITGTGNESSESLDFMLADFTFEDNSRDYIIDTWTWLDLSSLGQISKLTFAMSSTDNNDYGMVTPSYFALDNINGSADAAPVPEPAAIALLGLGAFLAAKRKK</sequence>
<feature type="signal peptide" evidence="1">
    <location>
        <begin position="1"/>
        <end position="24"/>
    </location>
</feature>
<gene>
    <name evidence="3" type="ORF">SMSP2_01160</name>
</gene>
<evidence type="ECO:0000313" key="3">
    <source>
        <dbReference type="EMBL" id="AQQ70798.1"/>
    </source>
</evidence>
<dbReference type="NCBIfam" id="TIGR02595">
    <property type="entry name" value="PEP_CTERM"/>
    <property type="match status" value="1"/>
</dbReference>
<dbReference type="Pfam" id="PF07589">
    <property type="entry name" value="PEP-CTERM"/>
    <property type="match status" value="1"/>
</dbReference>
<dbReference type="Proteomes" id="UP000188181">
    <property type="component" value="Chromosome"/>
</dbReference>
<dbReference type="Gene3D" id="2.60.120.1350">
    <property type="entry name" value="Protein of unknown function DUF4465"/>
    <property type="match status" value="1"/>
</dbReference>
<dbReference type="AlphaFoldDB" id="A0A1Q2ME33"/>
<evidence type="ECO:0000259" key="2">
    <source>
        <dbReference type="Pfam" id="PF07589"/>
    </source>
</evidence>
<dbReference type="Pfam" id="PF14717">
    <property type="entry name" value="DUF4465"/>
    <property type="match status" value="1"/>
</dbReference>
<evidence type="ECO:0000256" key="1">
    <source>
        <dbReference type="SAM" id="SignalP"/>
    </source>
</evidence>
<dbReference type="STRING" id="1851148.SMSP2_01160"/>
<name>A0A1Q2ME33_9BACT</name>
<organism evidence="3 4">
    <name type="scientific">Limihaloglobus sulfuriphilus</name>
    <dbReference type="NCBI Taxonomy" id="1851148"/>
    <lineage>
        <taxon>Bacteria</taxon>
        <taxon>Pseudomonadati</taxon>
        <taxon>Planctomycetota</taxon>
        <taxon>Phycisphaerae</taxon>
        <taxon>Sedimentisphaerales</taxon>
        <taxon>Sedimentisphaeraceae</taxon>
        <taxon>Limihaloglobus</taxon>
    </lineage>
</organism>
<dbReference type="InterPro" id="IPR013424">
    <property type="entry name" value="Ice-binding_C"/>
</dbReference>
<reference evidence="4" key="1">
    <citation type="submission" date="2017-02" db="EMBL/GenBank/DDBJ databases">
        <title>Comparative genomics and description of representatives of a novel lineage of planctomycetes thriving in anoxic sediments.</title>
        <authorList>
            <person name="Spring S."/>
            <person name="Bunk B."/>
            <person name="Sproer C."/>
        </authorList>
    </citation>
    <scope>NUCLEOTIDE SEQUENCE [LARGE SCALE GENOMIC DNA]</scope>
    <source>
        <strain evidence="4">SM-Chi-D1</strain>
    </source>
</reference>
<dbReference type="EMBL" id="CP019646">
    <property type="protein sequence ID" value="AQQ70798.1"/>
    <property type="molecule type" value="Genomic_DNA"/>
</dbReference>